<dbReference type="InterPro" id="IPR004776">
    <property type="entry name" value="Mem_transp_PIN-like"/>
</dbReference>
<evidence type="ECO:0000256" key="2">
    <source>
        <dbReference type="ARBA" id="ARBA00010145"/>
    </source>
</evidence>
<feature type="transmembrane region" description="Helical" evidence="8">
    <location>
        <begin position="252"/>
        <end position="272"/>
    </location>
</feature>
<evidence type="ECO:0000256" key="7">
    <source>
        <dbReference type="ARBA" id="ARBA00023136"/>
    </source>
</evidence>
<evidence type="ECO:0000313" key="10">
    <source>
        <dbReference type="Proteomes" id="UP001162030"/>
    </source>
</evidence>
<dbReference type="Proteomes" id="UP001162030">
    <property type="component" value="Chromosome"/>
</dbReference>
<comment type="subcellular location">
    <subcellularLocation>
        <location evidence="1">Cell membrane</location>
        <topology evidence="1">Multi-pass membrane protein</topology>
    </subcellularLocation>
</comment>
<dbReference type="PANTHER" id="PTHR36838:SF3">
    <property type="entry name" value="TRANSPORTER AUXIN EFFLUX CARRIER EC FAMILY"/>
    <property type="match status" value="1"/>
</dbReference>
<feature type="transmembrane region" description="Helical" evidence="8">
    <location>
        <begin position="281"/>
        <end position="301"/>
    </location>
</feature>
<evidence type="ECO:0000256" key="4">
    <source>
        <dbReference type="ARBA" id="ARBA00022475"/>
    </source>
</evidence>
<evidence type="ECO:0000256" key="6">
    <source>
        <dbReference type="ARBA" id="ARBA00022989"/>
    </source>
</evidence>
<keyword evidence="4" id="KW-1003">Cell membrane</keyword>
<gene>
    <name evidence="9" type="ORF">MSZNOR_3505</name>
</gene>
<dbReference type="RefSeq" id="WP_026609110.1">
    <property type="nucleotide sequence ID" value="NZ_OX458333.1"/>
</dbReference>
<evidence type="ECO:0000256" key="5">
    <source>
        <dbReference type="ARBA" id="ARBA00022692"/>
    </source>
</evidence>
<feature type="transmembrane region" description="Helical" evidence="8">
    <location>
        <begin position="95"/>
        <end position="113"/>
    </location>
</feature>
<keyword evidence="10" id="KW-1185">Reference proteome</keyword>
<evidence type="ECO:0000256" key="1">
    <source>
        <dbReference type="ARBA" id="ARBA00004651"/>
    </source>
</evidence>
<sequence>MVSVLMQMAVLILCGAMWRIIRPGGLDADQTRLVLTALVFHLLLPALVLSVLWNADLGMETLKISLFGVGIILFGTAITWLAARLVNLAPERAGAAMLAIAFSNVTYMGLPVLEQTFGPWARAIVVQIDLFASMPLVFTLGVLIARHYGTVNLENGSMLRSLLINPPLWAAAVATALNVAGVAQPAWMGHFLVSLSSAVVPLMLISLGLGLRWNAWHGRNLPLAAVVVAFKMGAVPLFGLGLGLALGFQGDTLTALVLEAAMPSMLLGVVYCDRYRLDTSFYALAVSLTTLCAMVSLPYWHHRVAALHPGH</sequence>
<evidence type="ECO:0008006" key="11">
    <source>
        <dbReference type="Google" id="ProtNLM"/>
    </source>
</evidence>
<evidence type="ECO:0000313" key="9">
    <source>
        <dbReference type="EMBL" id="CAI8904060.1"/>
    </source>
</evidence>
<keyword evidence="5 8" id="KW-0812">Transmembrane</keyword>
<keyword evidence="6 8" id="KW-1133">Transmembrane helix</keyword>
<feature type="transmembrane region" description="Helical" evidence="8">
    <location>
        <begin position="64"/>
        <end position="83"/>
    </location>
</feature>
<dbReference type="PANTHER" id="PTHR36838">
    <property type="entry name" value="AUXIN EFFLUX CARRIER FAMILY PROTEIN"/>
    <property type="match status" value="1"/>
</dbReference>
<dbReference type="Pfam" id="PF03547">
    <property type="entry name" value="Mem_trans"/>
    <property type="match status" value="1"/>
</dbReference>
<proteinExistence type="inferred from homology"/>
<dbReference type="Gene3D" id="1.20.1530.20">
    <property type="match status" value="1"/>
</dbReference>
<organism evidence="9 10">
    <name type="scientific">Methylocaldum szegediense</name>
    <dbReference type="NCBI Taxonomy" id="73780"/>
    <lineage>
        <taxon>Bacteria</taxon>
        <taxon>Pseudomonadati</taxon>
        <taxon>Pseudomonadota</taxon>
        <taxon>Gammaproteobacteria</taxon>
        <taxon>Methylococcales</taxon>
        <taxon>Methylococcaceae</taxon>
        <taxon>Methylocaldum</taxon>
    </lineage>
</organism>
<evidence type="ECO:0000256" key="3">
    <source>
        <dbReference type="ARBA" id="ARBA00022448"/>
    </source>
</evidence>
<feature type="transmembrane region" description="Helical" evidence="8">
    <location>
        <begin position="223"/>
        <end position="246"/>
    </location>
</feature>
<accession>A0ABM9I5F0</accession>
<feature type="transmembrane region" description="Helical" evidence="8">
    <location>
        <begin position="33"/>
        <end position="52"/>
    </location>
</feature>
<keyword evidence="3" id="KW-0813">Transport</keyword>
<dbReference type="EMBL" id="OX458333">
    <property type="protein sequence ID" value="CAI8904060.1"/>
    <property type="molecule type" value="Genomic_DNA"/>
</dbReference>
<protein>
    <recommendedName>
        <fullName evidence="11">Auxin Efflux Carrier</fullName>
    </recommendedName>
</protein>
<comment type="similarity">
    <text evidence="2">Belongs to the auxin efflux carrier (TC 2.A.69) family.</text>
</comment>
<feature type="transmembrane region" description="Helical" evidence="8">
    <location>
        <begin position="6"/>
        <end position="21"/>
    </location>
</feature>
<reference evidence="9 10" key="1">
    <citation type="submission" date="2023-03" db="EMBL/GenBank/DDBJ databases">
        <authorList>
            <person name="Pearce D."/>
        </authorList>
    </citation>
    <scope>NUCLEOTIDE SEQUENCE [LARGE SCALE GENOMIC DNA]</scope>
    <source>
        <strain evidence="9">Msz</strain>
    </source>
</reference>
<dbReference type="InterPro" id="IPR038770">
    <property type="entry name" value="Na+/solute_symporter_sf"/>
</dbReference>
<name>A0ABM9I5F0_9GAMM</name>
<feature type="transmembrane region" description="Helical" evidence="8">
    <location>
        <begin position="189"/>
        <end position="211"/>
    </location>
</feature>
<feature type="transmembrane region" description="Helical" evidence="8">
    <location>
        <begin position="119"/>
        <end position="145"/>
    </location>
</feature>
<feature type="transmembrane region" description="Helical" evidence="8">
    <location>
        <begin position="166"/>
        <end position="183"/>
    </location>
</feature>
<keyword evidence="7 8" id="KW-0472">Membrane</keyword>
<evidence type="ECO:0000256" key="8">
    <source>
        <dbReference type="SAM" id="Phobius"/>
    </source>
</evidence>